<feature type="transmembrane region" description="Helical" evidence="8">
    <location>
        <begin position="71"/>
        <end position="96"/>
    </location>
</feature>
<evidence type="ECO:0000313" key="9">
    <source>
        <dbReference type="EMBL" id="MBA0856994.1"/>
    </source>
</evidence>
<keyword evidence="3 8" id="KW-0812">Transmembrane</keyword>
<evidence type="ECO:0008006" key="11">
    <source>
        <dbReference type="Google" id="ProtNLM"/>
    </source>
</evidence>
<name>A0A7J9LE51_GOSSC</name>
<reference evidence="9 10" key="1">
    <citation type="journal article" date="2019" name="Genome Biol. Evol.">
        <title>Insights into the evolution of the New World diploid cottons (Gossypium, subgenus Houzingenia) based on genome sequencing.</title>
        <authorList>
            <person name="Grover C.E."/>
            <person name="Arick M.A. 2nd"/>
            <person name="Thrash A."/>
            <person name="Conover J.L."/>
            <person name="Sanders W.S."/>
            <person name="Peterson D.G."/>
            <person name="Frelichowski J.E."/>
            <person name="Scheffler J.A."/>
            <person name="Scheffler B.E."/>
            <person name="Wendel J.F."/>
        </authorList>
    </citation>
    <scope>NUCLEOTIDE SEQUENCE [LARGE SCALE GENOMIC DNA]</scope>
    <source>
        <strain evidence="9">1</strain>
        <tissue evidence="9">Leaf</tissue>
    </source>
</reference>
<keyword evidence="7" id="KW-0568">Pathogenesis-related protein</keyword>
<comment type="caution">
    <text evidence="9">The sequence shown here is derived from an EMBL/GenBank/DDBJ whole genome shotgun (WGS) entry which is preliminary data.</text>
</comment>
<dbReference type="AlphaFoldDB" id="A0A7J9LE51"/>
<keyword evidence="5 8" id="KW-1133">Transmembrane helix</keyword>
<evidence type="ECO:0000313" key="10">
    <source>
        <dbReference type="Proteomes" id="UP000593576"/>
    </source>
</evidence>
<dbReference type="GO" id="GO:0006952">
    <property type="term" value="P:defense response"/>
    <property type="evidence" value="ECO:0007669"/>
    <property type="project" value="UniProtKB-KW"/>
</dbReference>
<evidence type="ECO:0000256" key="8">
    <source>
        <dbReference type="SAM" id="Phobius"/>
    </source>
</evidence>
<keyword evidence="6 8" id="KW-0472">Membrane</keyword>
<keyword evidence="10" id="KW-1185">Reference proteome</keyword>
<dbReference type="OrthoDB" id="1388414at2759"/>
<comment type="subcellular location">
    <subcellularLocation>
        <location evidence="1">Membrane</location>
        <topology evidence="1">Multi-pass membrane protein</topology>
    </subcellularLocation>
</comment>
<gene>
    <name evidence="9" type="ORF">Goshw_005953</name>
</gene>
<dbReference type="InterPro" id="IPR004326">
    <property type="entry name" value="Mlo"/>
</dbReference>
<organism evidence="9 10">
    <name type="scientific">Gossypium schwendimanii</name>
    <name type="common">Cotton</name>
    <dbReference type="NCBI Taxonomy" id="34291"/>
    <lineage>
        <taxon>Eukaryota</taxon>
        <taxon>Viridiplantae</taxon>
        <taxon>Streptophyta</taxon>
        <taxon>Embryophyta</taxon>
        <taxon>Tracheophyta</taxon>
        <taxon>Spermatophyta</taxon>
        <taxon>Magnoliopsida</taxon>
        <taxon>eudicotyledons</taxon>
        <taxon>Gunneridae</taxon>
        <taxon>Pentapetalae</taxon>
        <taxon>rosids</taxon>
        <taxon>malvids</taxon>
        <taxon>Malvales</taxon>
        <taxon>Malvaceae</taxon>
        <taxon>Malvoideae</taxon>
        <taxon>Gossypium</taxon>
    </lineage>
</organism>
<accession>A0A7J9LE51</accession>
<keyword evidence="4" id="KW-0611">Plant defense</keyword>
<evidence type="ECO:0000256" key="1">
    <source>
        <dbReference type="ARBA" id="ARBA00004141"/>
    </source>
</evidence>
<sequence>DPRRFLLIHQTSFARRHLRFWSEHKFLRWPACFLRQFYASVSKVDYFTLRHGFITYKFGFRSCFHQKTEDIVIRLAMGVLVQVLCGYVTLPLYALVTQMGTSMKKVIFPEKVVEGLKRWRANARRNIALKNNYTSARPSLDNNTTSINTSPSFGASPSFNLNTSHCVKFDQPSSSEYLAVEVKDEGKANSANRETKDS</sequence>
<protein>
    <recommendedName>
        <fullName evidence="11">MLO-like protein</fullName>
    </recommendedName>
</protein>
<evidence type="ECO:0000256" key="2">
    <source>
        <dbReference type="ARBA" id="ARBA00006574"/>
    </source>
</evidence>
<evidence type="ECO:0000256" key="6">
    <source>
        <dbReference type="ARBA" id="ARBA00023136"/>
    </source>
</evidence>
<evidence type="ECO:0000256" key="4">
    <source>
        <dbReference type="ARBA" id="ARBA00022821"/>
    </source>
</evidence>
<feature type="non-terminal residue" evidence="9">
    <location>
        <position position="198"/>
    </location>
</feature>
<dbReference type="EMBL" id="JABFAF010000006">
    <property type="protein sequence ID" value="MBA0856994.1"/>
    <property type="molecule type" value="Genomic_DNA"/>
</dbReference>
<evidence type="ECO:0000256" key="5">
    <source>
        <dbReference type="ARBA" id="ARBA00022989"/>
    </source>
</evidence>
<proteinExistence type="inferred from homology"/>
<dbReference type="PANTHER" id="PTHR31942:SF72">
    <property type="entry name" value="MLO-LIKE PROTEIN"/>
    <property type="match status" value="1"/>
</dbReference>
<dbReference type="Pfam" id="PF03094">
    <property type="entry name" value="Mlo"/>
    <property type="match status" value="1"/>
</dbReference>
<dbReference type="PANTHER" id="PTHR31942">
    <property type="entry name" value="MLO-LIKE PROTEIN 1"/>
    <property type="match status" value="1"/>
</dbReference>
<dbReference type="GO" id="GO:0016020">
    <property type="term" value="C:membrane"/>
    <property type="evidence" value="ECO:0007669"/>
    <property type="project" value="UniProtKB-SubCell"/>
</dbReference>
<evidence type="ECO:0000256" key="3">
    <source>
        <dbReference type="ARBA" id="ARBA00022692"/>
    </source>
</evidence>
<evidence type="ECO:0000256" key="7">
    <source>
        <dbReference type="ARBA" id="ARBA00023265"/>
    </source>
</evidence>
<comment type="similarity">
    <text evidence="2">Belongs to the MLO family.</text>
</comment>
<dbReference type="Proteomes" id="UP000593576">
    <property type="component" value="Unassembled WGS sequence"/>
</dbReference>